<accession>A0ABM8ZY43</accession>
<evidence type="ECO:0008006" key="3">
    <source>
        <dbReference type="Google" id="ProtNLM"/>
    </source>
</evidence>
<proteinExistence type="predicted"/>
<protein>
    <recommendedName>
        <fullName evidence="3">BREX-1 system phosphatase PglZ type A</fullName>
    </recommendedName>
</protein>
<dbReference type="RefSeq" id="WP_237468618.1">
    <property type="nucleotide sequence ID" value="NZ_CAKLDI010000002.1"/>
</dbReference>
<gene>
    <name evidence="1" type="ORF">VST7929_03240</name>
</gene>
<dbReference type="Proteomes" id="UP000838672">
    <property type="component" value="Unassembled WGS sequence"/>
</dbReference>
<comment type="caution">
    <text evidence="1">The sequence shown here is derived from an EMBL/GenBank/DDBJ whole genome shotgun (WGS) entry which is preliminary data.</text>
</comment>
<evidence type="ECO:0000313" key="1">
    <source>
        <dbReference type="EMBL" id="CAH0535766.1"/>
    </source>
</evidence>
<organism evidence="1 2">
    <name type="scientific">Vibrio stylophorae</name>
    <dbReference type="NCBI Taxonomy" id="659351"/>
    <lineage>
        <taxon>Bacteria</taxon>
        <taxon>Pseudomonadati</taxon>
        <taxon>Pseudomonadota</taxon>
        <taxon>Gammaproteobacteria</taxon>
        <taxon>Vibrionales</taxon>
        <taxon>Vibrionaceae</taxon>
        <taxon>Vibrio</taxon>
    </lineage>
</organism>
<sequence>MNIEQISQGLLKKFEQSRLVFWQDVDKEFTDELPTLQLDTRYGLATIIEIDTLSHLEVKHRVELLEPEQAFLLYSQQKANDPIRDWLYDIRLYAQEFYADSSSMILNDIGMNMEFRPVISKFKSFFANKLRVTRLKKLLPKSATERELELALIAASLKLETPTFANILQVLLAQLANDFESGSLLAELDKYNLTPSFWTIVYEEFGYIVETNKDEKRHPSLQDLATKLLFTECFQALVNSGCSSNDSVLESFSPHLLPMLTSEQVEAGYSIDRIGMNSARRAHVVSFIVQLRESRTYQDSYNTIAAQIEADFEIRNKLSQITQPEKLMYVETFEFADKQLAILLAKNINTIEQQALNTITSHRLTTHWCHVKQVFVDTKYACVYQALKAAKQFYSLKAKFIDGFEFDSARAMYRAYEEQLFLFDSAYRVFCENANQVSHHGSDILKKTQLVADIEALYVDWYLHDLAIAWGKHVDNENLLDKWKFDGIINQYNFYNHEVERIFQSKQVKRVFVIISDALRYEVAHDIHEQINKEKRFKSTIKSQLGVVPSYTQLGMASLLPHQELTAHISKDVTFKADGLSTHGLEKRNAILEKYRGIAVKSSDVLNWTNEEGRKAIADTRIVYIYHDQIDAIGDKAATENQTFEACADGIKQIKLLVERIINKLNGNRILVTADHGFLFKSSDVVDSDKTALSVKPQGTVEGKKRYLIGQQLPRDDFYWTGNMTVTANLSSNSDQAEFMIPRGSNRFNFVGGAKFIHGGIMPQEICVPVLRIEHLKTAKQKTTAKQKVGVVPLSNPIRLVTLTEKIEFLQTNAVGNDFKERSLSIWIEDPDGKIVSNKAQVLFDSESSNSDDRKRNAILSLNGTGFERTTSYKLVMLDTENNDRFASYSVTIDLAIQDDFDDLF</sequence>
<reference evidence="1" key="1">
    <citation type="submission" date="2021-11" db="EMBL/GenBank/DDBJ databases">
        <authorList>
            <person name="Rodrigo-Torres L."/>
            <person name="Arahal R. D."/>
            <person name="Lucena T."/>
        </authorList>
    </citation>
    <scope>NUCLEOTIDE SEQUENCE</scope>
    <source>
        <strain evidence="1">CECT 7929</strain>
    </source>
</reference>
<dbReference type="InterPro" id="IPR014060">
    <property type="entry name" value="PglZ"/>
</dbReference>
<dbReference type="NCBIfam" id="TIGR02687">
    <property type="entry name" value="BREX-1 system phosphatase PglZ type A"/>
    <property type="match status" value="1"/>
</dbReference>
<dbReference type="EMBL" id="CAKLDI010000002">
    <property type="protein sequence ID" value="CAH0535766.1"/>
    <property type="molecule type" value="Genomic_DNA"/>
</dbReference>
<dbReference type="SUPFAM" id="SSF53649">
    <property type="entry name" value="Alkaline phosphatase-like"/>
    <property type="match status" value="1"/>
</dbReference>
<dbReference type="InterPro" id="IPR017850">
    <property type="entry name" value="Alkaline_phosphatase_core_sf"/>
</dbReference>
<dbReference type="Pfam" id="PF08665">
    <property type="entry name" value="PglZ"/>
    <property type="match status" value="1"/>
</dbReference>
<evidence type="ECO:0000313" key="2">
    <source>
        <dbReference type="Proteomes" id="UP000838672"/>
    </source>
</evidence>
<name>A0ABM8ZY43_9VIBR</name>
<keyword evidence="2" id="KW-1185">Reference proteome</keyword>